<dbReference type="OrthoDB" id="796761at2"/>
<accession>A0A4U3MJ06</accession>
<organism evidence="1 2">
    <name type="scientific">Herbidospora galbida</name>
    <dbReference type="NCBI Taxonomy" id="2575442"/>
    <lineage>
        <taxon>Bacteria</taxon>
        <taxon>Bacillati</taxon>
        <taxon>Actinomycetota</taxon>
        <taxon>Actinomycetes</taxon>
        <taxon>Streptosporangiales</taxon>
        <taxon>Streptosporangiaceae</taxon>
        <taxon>Herbidospora</taxon>
    </lineage>
</organism>
<dbReference type="InterPro" id="IPR026337">
    <property type="entry name" value="AKG_HExxH"/>
</dbReference>
<comment type="caution">
    <text evidence="1">The sequence shown here is derived from an EMBL/GenBank/DDBJ whole genome shotgun (WGS) entry which is preliminary data.</text>
</comment>
<dbReference type="RefSeq" id="WP_137246817.1">
    <property type="nucleotide sequence ID" value="NZ_SZQA01000007.1"/>
</dbReference>
<dbReference type="Proteomes" id="UP000308705">
    <property type="component" value="Unassembled WGS sequence"/>
</dbReference>
<name>A0A4U3MJ06_9ACTN</name>
<protein>
    <submittedName>
        <fullName evidence="1">HEXXH motif domain-containing protein</fullName>
    </submittedName>
</protein>
<dbReference type="AlphaFoldDB" id="A0A4U3MJ06"/>
<gene>
    <name evidence="1" type="ORF">FDA94_10275</name>
</gene>
<sequence length="410" mass="44927">MKDVSPRMRRVLPESFLALATGGGGTRVMAELKAAQFDKHRVLLAAVVQISQRRRDVADAYALLADLEDATPRAVHDVVGYPAVGMWAAQVLRQEADPGRMSAVALAAAFRAGQECRLPVTAHDGWVTLPSLGGFPARGTRLVGVGGEGVLADGRPVTGWQAVTRIESGDQSMVIDDLDPYRWVGDLTRLDGGDTWSRLLSEAWRLLIERHQTSWEEIRTGIGMLTPISAPAGRPRSESSKYAFGAIALSRPADAVSLAETLVHETQHVKFHALNDLVRLVEPGHQGRYYAPWRPDPRPALGLLNGTYAFLGVTGFWRRMRHAADERCAHRAEVEFAQWREAVYEAACLLLSGSALTPAGAEFAEGMAGTLRRWIDEPVESWALARAREMQAARRAAWERRNDRSAQAAG</sequence>
<reference evidence="1 2" key="1">
    <citation type="submission" date="2019-04" db="EMBL/GenBank/DDBJ databases">
        <title>Herbidospora sp. NEAU-GS14.nov., a novel actinomycete isolated from soil.</title>
        <authorList>
            <person name="Han L."/>
        </authorList>
    </citation>
    <scope>NUCLEOTIDE SEQUENCE [LARGE SCALE GENOMIC DNA]</scope>
    <source>
        <strain evidence="1 2">NEAU-GS14</strain>
    </source>
</reference>
<keyword evidence="2" id="KW-1185">Reference proteome</keyword>
<proteinExistence type="predicted"/>
<evidence type="ECO:0000313" key="1">
    <source>
        <dbReference type="EMBL" id="TKK89311.1"/>
    </source>
</evidence>
<dbReference type="NCBIfam" id="TIGR04267">
    <property type="entry name" value="mod_HExxH"/>
    <property type="match status" value="1"/>
</dbReference>
<dbReference type="EMBL" id="SZQA01000007">
    <property type="protein sequence ID" value="TKK89311.1"/>
    <property type="molecule type" value="Genomic_DNA"/>
</dbReference>
<evidence type="ECO:0000313" key="2">
    <source>
        <dbReference type="Proteomes" id="UP000308705"/>
    </source>
</evidence>